<dbReference type="SUPFAM" id="SSF55608">
    <property type="entry name" value="Homing endonucleases"/>
    <property type="match status" value="2"/>
</dbReference>
<gene>
    <name evidence="3" type="ORF">POSPLADRAFT_1160876</name>
</gene>
<dbReference type="RefSeq" id="XP_024332933.1">
    <property type="nucleotide sequence ID" value="XM_024487608.1"/>
</dbReference>
<proteinExistence type="predicted"/>
<dbReference type="Gene3D" id="3.10.28.10">
    <property type="entry name" value="Homing endonucleases"/>
    <property type="match status" value="2"/>
</dbReference>
<dbReference type="EMBL" id="KZ110617">
    <property type="protein sequence ID" value="OSX56139.1"/>
    <property type="molecule type" value="Genomic_DNA"/>
</dbReference>
<evidence type="ECO:0000256" key="1">
    <source>
        <dbReference type="ARBA" id="ARBA00002670"/>
    </source>
</evidence>
<dbReference type="InterPro" id="IPR004860">
    <property type="entry name" value="LAGLIDADG_dom"/>
</dbReference>
<dbReference type="PANTHER" id="PTHR36181:SF4">
    <property type="entry name" value="LAGLIDADG ENDONUCLEASE"/>
    <property type="match status" value="1"/>
</dbReference>
<dbReference type="GO" id="GO:0004519">
    <property type="term" value="F:endonuclease activity"/>
    <property type="evidence" value="ECO:0007669"/>
    <property type="project" value="InterPro"/>
</dbReference>
<feature type="domain" description="Homing endonuclease LAGLIDADG" evidence="2">
    <location>
        <begin position="191"/>
        <end position="289"/>
    </location>
</feature>
<keyword evidence="4" id="KW-1185">Reference proteome</keyword>
<evidence type="ECO:0000259" key="2">
    <source>
        <dbReference type="Pfam" id="PF00961"/>
    </source>
</evidence>
<evidence type="ECO:0000313" key="3">
    <source>
        <dbReference type="EMBL" id="OSX56139.1"/>
    </source>
</evidence>
<dbReference type="OrthoDB" id="5381460at2759"/>
<dbReference type="GO" id="GO:0005739">
    <property type="term" value="C:mitochondrion"/>
    <property type="evidence" value="ECO:0007669"/>
    <property type="project" value="UniProtKB-ARBA"/>
</dbReference>
<dbReference type="AlphaFoldDB" id="A0A1X6MIL0"/>
<sequence>NSSTLLGTFFCKNLSSYSKSAGNYHFINRTITSETICKTSCQNFSAFHALYAKLEFSYSIPDNWLSWFVGFSEGDGAILSYNGRPLFVLTQKEELILQHILSVLGFGTIRKIDKKGTIFYRYIVEDFTGVLLLALIFNGNLAIPNRVKQLDKWLSEINLKLSTKGSRIYGLCSTIVPSTCLFKPSLNNAWLSGFTDAEGCFNVNITKRENTLTGYRVILRYVLDQKYALDELTYISSLFGYGKVIIRSTDMYRYYCNSIIGLVNVCNYFKSFPLKTKKSNSLANWLKVYKMVLNKEHLTTEGLEMIRVIKKTINPKN</sequence>
<name>A0A1X6MIL0_9APHY</name>
<dbReference type="PANTHER" id="PTHR36181">
    <property type="entry name" value="INTRON-ENCODED ENDONUCLEASE AI3-RELATED"/>
    <property type="match status" value="1"/>
</dbReference>
<dbReference type="InterPro" id="IPR027434">
    <property type="entry name" value="Homing_endonucl"/>
</dbReference>
<dbReference type="Pfam" id="PF00961">
    <property type="entry name" value="LAGLIDADG_1"/>
    <property type="match status" value="1"/>
</dbReference>
<feature type="non-terminal residue" evidence="3">
    <location>
        <position position="1"/>
    </location>
</feature>
<dbReference type="GeneID" id="36332557"/>
<protein>
    <recommendedName>
        <fullName evidence="2">Homing endonuclease LAGLIDADG domain-containing protein</fullName>
    </recommendedName>
</protein>
<dbReference type="Proteomes" id="UP000194127">
    <property type="component" value="Unassembled WGS sequence"/>
</dbReference>
<dbReference type="InterPro" id="IPR051289">
    <property type="entry name" value="LAGLIDADG_Endonuclease"/>
</dbReference>
<evidence type="ECO:0000313" key="4">
    <source>
        <dbReference type="Proteomes" id="UP000194127"/>
    </source>
</evidence>
<comment type="function">
    <text evidence="1">Mitochondrial DNA endonuclease involved in intron homing.</text>
</comment>
<reference evidence="3 4" key="1">
    <citation type="submission" date="2017-04" db="EMBL/GenBank/DDBJ databases">
        <title>Genome Sequence of the Model Brown-Rot Fungus Postia placenta SB12.</title>
        <authorList>
            <consortium name="DOE Joint Genome Institute"/>
            <person name="Gaskell J."/>
            <person name="Kersten P."/>
            <person name="Larrondo L.F."/>
            <person name="Canessa P."/>
            <person name="Martinez D."/>
            <person name="Hibbett D."/>
            <person name="Schmoll M."/>
            <person name="Kubicek C.P."/>
            <person name="Martinez A.T."/>
            <person name="Yadav J."/>
            <person name="Master E."/>
            <person name="Magnuson J.K."/>
            <person name="James T."/>
            <person name="Yaver D."/>
            <person name="Berka R."/>
            <person name="Labutti K."/>
            <person name="Lipzen A."/>
            <person name="Aerts A."/>
            <person name="Barry K."/>
            <person name="Henrissat B."/>
            <person name="Blanchette R."/>
            <person name="Grigoriev I."/>
            <person name="Cullen D."/>
        </authorList>
    </citation>
    <scope>NUCLEOTIDE SEQUENCE [LARGE SCALE GENOMIC DNA]</scope>
    <source>
        <strain evidence="3 4">MAD-698-R-SB12</strain>
    </source>
</reference>
<organism evidence="3 4">
    <name type="scientific">Postia placenta MAD-698-R-SB12</name>
    <dbReference type="NCBI Taxonomy" id="670580"/>
    <lineage>
        <taxon>Eukaryota</taxon>
        <taxon>Fungi</taxon>
        <taxon>Dikarya</taxon>
        <taxon>Basidiomycota</taxon>
        <taxon>Agaricomycotina</taxon>
        <taxon>Agaricomycetes</taxon>
        <taxon>Polyporales</taxon>
        <taxon>Adustoporiaceae</taxon>
        <taxon>Rhodonia</taxon>
    </lineage>
</organism>
<accession>A0A1X6MIL0</accession>